<keyword evidence="5" id="KW-1185">Reference proteome</keyword>
<evidence type="ECO:0000256" key="1">
    <source>
        <dbReference type="ARBA" id="ARBA00022723"/>
    </source>
</evidence>
<dbReference type="InterPro" id="IPR014905">
    <property type="entry name" value="HIRAN"/>
</dbReference>
<gene>
    <name evidence="4" type="ORF">JCM9157_3641</name>
</gene>
<dbReference type="GO" id="GO:0008270">
    <property type="term" value="F:zinc ion binding"/>
    <property type="evidence" value="ECO:0007669"/>
    <property type="project" value="InterPro"/>
</dbReference>
<accession>W4QYU6</accession>
<dbReference type="AlphaFoldDB" id="W4QYU6"/>
<dbReference type="Proteomes" id="UP000018896">
    <property type="component" value="Unassembled WGS sequence"/>
</dbReference>
<reference evidence="4 5" key="1">
    <citation type="journal article" date="2014" name="Genome Announc.">
        <title>Draft Genome Sequences of Three Alkaliphilic Bacillus Strains, Bacillus wakoensis JCM 9140T, Bacillus akibai JCM 9157T, and Bacillus hemicellulosilyticus JCM 9152T.</title>
        <authorList>
            <person name="Yuki M."/>
            <person name="Oshima K."/>
            <person name="Suda W."/>
            <person name="Oshida Y."/>
            <person name="Kitamura K."/>
            <person name="Iida T."/>
            <person name="Hattori M."/>
            <person name="Ohkuma M."/>
        </authorList>
    </citation>
    <scope>NUCLEOTIDE SEQUENCE [LARGE SCALE GENOMIC DNA]</scope>
    <source>
        <strain evidence="4 5">JCM 9157</strain>
    </source>
</reference>
<keyword evidence="1" id="KW-0479">Metal-binding</keyword>
<evidence type="ECO:0000313" key="5">
    <source>
        <dbReference type="Proteomes" id="UP000018896"/>
    </source>
</evidence>
<dbReference type="GO" id="GO:0003676">
    <property type="term" value="F:nucleic acid binding"/>
    <property type="evidence" value="ECO:0007669"/>
    <property type="project" value="InterPro"/>
</dbReference>
<dbReference type="Gene3D" id="3.30.70.2330">
    <property type="match status" value="1"/>
</dbReference>
<dbReference type="OrthoDB" id="9816323at2"/>
<evidence type="ECO:0000256" key="2">
    <source>
        <dbReference type="ARBA" id="ARBA00022801"/>
    </source>
</evidence>
<evidence type="ECO:0000259" key="3">
    <source>
        <dbReference type="Pfam" id="PF08797"/>
    </source>
</evidence>
<dbReference type="Pfam" id="PF08797">
    <property type="entry name" value="HIRAN"/>
    <property type="match status" value="1"/>
</dbReference>
<comment type="caution">
    <text evidence="4">The sequence shown here is derived from an EMBL/GenBank/DDBJ whole genome shotgun (WGS) entry which is preliminary data.</text>
</comment>
<name>W4QYU6_HALA3</name>
<keyword evidence="2" id="KW-0378">Hydrolase</keyword>
<dbReference type="RefSeq" id="WP_052013205.1">
    <property type="nucleotide sequence ID" value="NZ_BAUV01000035.1"/>
</dbReference>
<dbReference type="eggNOG" id="ENOG5033KMC">
    <property type="taxonomic scope" value="Bacteria"/>
</dbReference>
<dbReference type="EMBL" id="BAUV01000035">
    <property type="protein sequence ID" value="GAE36454.1"/>
    <property type="molecule type" value="Genomic_DNA"/>
</dbReference>
<feature type="domain" description="HIRAN" evidence="3">
    <location>
        <begin position="50"/>
        <end position="134"/>
    </location>
</feature>
<organism evidence="4 5">
    <name type="scientific">Halalkalibacter akibai (strain ATCC 43226 / DSM 21942 / CIP 109018 / JCM 9157 / 1139)</name>
    <name type="common">Bacillus akibai</name>
    <dbReference type="NCBI Taxonomy" id="1236973"/>
    <lineage>
        <taxon>Bacteria</taxon>
        <taxon>Bacillati</taxon>
        <taxon>Bacillota</taxon>
        <taxon>Bacilli</taxon>
        <taxon>Bacillales</taxon>
        <taxon>Bacillaceae</taxon>
        <taxon>Halalkalibacter</taxon>
    </lineage>
</organism>
<protein>
    <recommendedName>
        <fullName evidence="3">HIRAN domain-containing protein</fullName>
    </recommendedName>
</protein>
<evidence type="ECO:0000313" key="4">
    <source>
        <dbReference type="EMBL" id="GAE36454.1"/>
    </source>
</evidence>
<proteinExistence type="predicted"/>
<dbReference type="GO" id="GO:0016818">
    <property type="term" value="F:hydrolase activity, acting on acid anhydrides, in phosphorus-containing anhydrides"/>
    <property type="evidence" value="ECO:0007669"/>
    <property type="project" value="InterPro"/>
</dbReference>
<sequence>MKQRNRKYTNEELRNIRRKVMTLATYFIKSSKYNRSKAVKVAWRMIKQVFYTKVTGVSFGKRQTALNHLQNYDPRRINITLQHEPTNPYDQNAIAVIVTVIGKGSYQIGYIKKDFAEVYALLLKKNLHIQATFEGITGGKQGTHYGLNIGYVIDYAASRPVTVFPHTKRVSLGHEAHSSLSV</sequence>